<sequence>MFERLPLRSQAETLAKEGTILAQRQFNSWTVTLYTLNNKFVEVWTGEEAQVISTFKSLANPMTVLEPYLDGVNVEEVLGL</sequence>
<comment type="caution">
    <text evidence="1">The sequence shown here is derived from an EMBL/GenBank/DDBJ whole genome shotgun (WGS) entry which is preliminary data.</text>
</comment>
<dbReference type="EMBL" id="JAPFQO010000006">
    <property type="protein sequence ID" value="MCX2740343.1"/>
    <property type="molecule type" value="Genomic_DNA"/>
</dbReference>
<protein>
    <submittedName>
        <fullName evidence="1">Uncharacterized protein</fullName>
    </submittedName>
</protein>
<gene>
    <name evidence="1" type="ORF">OO017_10335</name>
</gene>
<reference evidence="1 2" key="1">
    <citation type="submission" date="2022-11" db="EMBL/GenBank/DDBJ databases">
        <title>The characterization of three novel Bacteroidetes species and genomic analysis of their roles in tidal elemental geochemical cycles.</title>
        <authorList>
            <person name="Ma K.-J."/>
        </authorList>
    </citation>
    <scope>NUCLEOTIDE SEQUENCE [LARGE SCALE GENOMIC DNA]</scope>
    <source>
        <strain evidence="1 2">M82</strain>
    </source>
</reference>
<proteinExistence type="predicted"/>
<keyword evidence="2" id="KW-1185">Reference proteome</keyword>
<evidence type="ECO:0000313" key="2">
    <source>
        <dbReference type="Proteomes" id="UP001207228"/>
    </source>
</evidence>
<organism evidence="1 2">
    <name type="scientific">Pontibacter anaerobius</name>
    <dbReference type="NCBI Taxonomy" id="2993940"/>
    <lineage>
        <taxon>Bacteria</taxon>
        <taxon>Pseudomonadati</taxon>
        <taxon>Bacteroidota</taxon>
        <taxon>Cytophagia</taxon>
        <taxon>Cytophagales</taxon>
        <taxon>Hymenobacteraceae</taxon>
        <taxon>Pontibacter</taxon>
    </lineage>
</organism>
<evidence type="ECO:0000313" key="1">
    <source>
        <dbReference type="EMBL" id="MCX2740343.1"/>
    </source>
</evidence>
<name>A0ABT3RFT3_9BACT</name>
<accession>A0ABT3RFT3</accession>
<dbReference type="RefSeq" id="WP_266052402.1">
    <property type="nucleotide sequence ID" value="NZ_JAPFQO010000006.1"/>
</dbReference>
<dbReference type="Proteomes" id="UP001207228">
    <property type="component" value="Unassembled WGS sequence"/>
</dbReference>